<dbReference type="AlphaFoldDB" id="A0AAV5GQX2"/>
<feature type="compositionally biased region" description="Low complexity" evidence="1">
    <location>
        <begin position="652"/>
        <end position="669"/>
    </location>
</feature>
<reference evidence="2 3" key="1">
    <citation type="submission" date="2021-12" db="EMBL/GenBank/DDBJ databases">
        <title>High titer production of polyol ester of fatty acids by Rhodotorula paludigena BS15 towards product separation-free biomass refinery.</title>
        <authorList>
            <person name="Mano J."/>
            <person name="Ono H."/>
            <person name="Tanaka T."/>
            <person name="Naito K."/>
            <person name="Sushida H."/>
            <person name="Ike M."/>
            <person name="Tokuyasu K."/>
            <person name="Kitaoka M."/>
        </authorList>
    </citation>
    <scope>NUCLEOTIDE SEQUENCE [LARGE SCALE GENOMIC DNA]</scope>
    <source>
        <strain evidence="2 3">BS15</strain>
    </source>
</reference>
<evidence type="ECO:0000256" key="1">
    <source>
        <dbReference type="SAM" id="MobiDB-lite"/>
    </source>
</evidence>
<feature type="compositionally biased region" description="Polar residues" evidence="1">
    <location>
        <begin position="111"/>
        <end position="126"/>
    </location>
</feature>
<feature type="region of interest" description="Disordered" evidence="1">
    <location>
        <begin position="110"/>
        <end position="132"/>
    </location>
</feature>
<feature type="region of interest" description="Disordered" evidence="1">
    <location>
        <begin position="430"/>
        <end position="540"/>
    </location>
</feature>
<feature type="compositionally biased region" description="Low complexity" evidence="1">
    <location>
        <begin position="262"/>
        <end position="277"/>
    </location>
</feature>
<organism evidence="2 3">
    <name type="scientific">Rhodotorula paludigena</name>
    <dbReference type="NCBI Taxonomy" id="86838"/>
    <lineage>
        <taxon>Eukaryota</taxon>
        <taxon>Fungi</taxon>
        <taxon>Dikarya</taxon>
        <taxon>Basidiomycota</taxon>
        <taxon>Pucciniomycotina</taxon>
        <taxon>Microbotryomycetes</taxon>
        <taxon>Sporidiobolales</taxon>
        <taxon>Sporidiobolaceae</taxon>
        <taxon>Rhodotorula</taxon>
    </lineage>
</organism>
<feature type="compositionally biased region" description="Polar residues" evidence="1">
    <location>
        <begin position="467"/>
        <end position="476"/>
    </location>
</feature>
<feature type="region of interest" description="Disordered" evidence="1">
    <location>
        <begin position="188"/>
        <end position="342"/>
    </location>
</feature>
<evidence type="ECO:0000313" key="2">
    <source>
        <dbReference type="EMBL" id="GJN91073.1"/>
    </source>
</evidence>
<gene>
    <name evidence="2" type="ORF">Rhopal_004088-T1</name>
</gene>
<feature type="compositionally biased region" description="Low complexity" evidence="1">
    <location>
        <begin position="212"/>
        <end position="236"/>
    </location>
</feature>
<feature type="compositionally biased region" description="Polar residues" evidence="1">
    <location>
        <begin position="445"/>
        <end position="455"/>
    </location>
</feature>
<dbReference type="EMBL" id="BQKY01000008">
    <property type="protein sequence ID" value="GJN91073.1"/>
    <property type="molecule type" value="Genomic_DNA"/>
</dbReference>
<evidence type="ECO:0008006" key="4">
    <source>
        <dbReference type="Google" id="ProtNLM"/>
    </source>
</evidence>
<feature type="region of interest" description="Disordered" evidence="1">
    <location>
        <begin position="560"/>
        <end position="669"/>
    </location>
</feature>
<feature type="compositionally biased region" description="Low complexity" evidence="1">
    <location>
        <begin position="308"/>
        <end position="323"/>
    </location>
</feature>
<dbReference type="Proteomes" id="UP001342314">
    <property type="component" value="Unassembled WGS sequence"/>
</dbReference>
<name>A0AAV5GQX2_9BASI</name>
<comment type="caution">
    <text evidence="2">The sequence shown here is derived from an EMBL/GenBank/DDBJ whole genome shotgun (WGS) entry which is preliminary data.</text>
</comment>
<sequence>MSFASSSATLDESQWAAATYAQAPAHGTAAPSYAYDASYHDAYAVEPSAYLETGIASDPRGSYAYYEDGGASLYADSYTYAPQRTYSGGTTPSPALPALSPASSASASSSFSGFVSPHQQHASAVTTPELHRTGVHARLSAPRPAMRLAKSRSAGGFAEMQETYLQQRQPPDVAYYPAQSVSSNYAATVPPSLAAPPSTPRRNAPSASHLYRSPSAYSVTSPSSSSPYHRPTTPRSAYPSDTPASSRARRGSTGGVLDSPSRRPTTPRRVAAVTTSVDANGSPTKSIRRVARLSIEVPPAYRSPGSCPAPSTARAPPQQQQQLAPPPQPFYAPSPAEPEQLSEASLREVEQLLGELGPILETPSFDQDLGASVHSYTSGYEVPLTPTSVSISGVTLSAEDLALLDDPSLAAPDLLESPLQSRMYPSSAPAWRTTFDFPPPPPPSMQFTQSQQYSSYPAEPLSRFSHSHSLTHSASVGSLAPPLNPHVRARSANGVVYRPPLGTHRSDSAAAPPPPSPSVSARRRRSSVDSAALAVPPPHWPRGMSYPYHPSLQELPTVLQPLPATPQDGLARPVTPPPSVKNKALASSTSKASPGGAKTTPKRKRGSPTKAKAPVAMFVNYSAQDAKKLLNGVAPSGSTKKRRDEEDGNRPSSASTGASSSSTQSAPVP</sequence>
<proteinExistence type="predicted"/>
<evidence type="ECO:0000313" key="3">
    <source>
        <dbReference type="Proteomes" id="UP001342314"/>
    </source>
</evidence>
<keyword evidence="3" id="KW-1185">Reference proteome</keyword>
<protein>
    <recommendedName>
        <fullName evidence="4">Proteophosphoglycan ppg4</fullName>
    </recommendedName>
</protein>
<accession>A0AAV5GQX2</accession>
<feature type="compositionally biased region" description="Pro residues" evidence="1">
    <location>
        <begin position="324"/>
        <end position="336"/>
    </location>
</feature>